<reference evidence="1 2" key="1">
    <citation type="submission" date="2016-01" db="EMBL/GenBank/DDBJ databases">
        <authorList>
            <person name="Manzoor S."/>
        </authorList>
    </citation>
    <scope>NUCLEOTIDE SEQUENCE [LARGE SCALE GENOMIC DNA]</scope>
    <source>
        <strain evidence="1">Methanoculleus sp MAB1</strain>
    </source>
</reference>
<name>A0A0X3BPZ6_9EURY</name>
<evidence type="ECO:0000313" key="1">
    <source>
        <dbReference type="EMBL" id="CVK34262.1"/>
    </source>
</evidence>
<dbReference type="EMBL" id="LT158599">
    <property type="protein sequence ID" value="CVK34262.1"/>
    <property type="molecule type" value="Genomic_DNA"/>
</dbReference>
<evidence type="ECO:0000313" key="2">
    <source>
        <dbReference type="Proteomes" id="UP000069850"/>
    </source>
</evidence>
<protein>
    <submittedName>
        <fullName evidence="1">Uncharacterized protein</fullName>
    </submittedName>
</protein>
<proteinExistence type="predicted"/>
<organism evidence="1 2">
    <name type="scientific">Methanoculleus bourgensis</name>
    <dbReference type="NCBI Taxonomy" id="83986"/>
    <lineage>
        <taxon>Archaea</taxon>
        <taxon>Methanobacteriati</taxon>
        <taxon>Methanobacteriota</taxon>
        <taxon>Stenosarchaea group</taxon>
        <taxon>Methanomicrobia</taxon>
        <taxon>Methanomicrobiales</taxon>
        <taxon>Methanomicrobiaceae</taxon>
        <taxon>Methanoculleus</taxon>
    </lineage>
</organism>
<dbReference type="KEGG" id="mema:MMAB1_3049"/>
<sequence length="62" mass="6626">MFTGTDAHALPGSMGITGYKSALVAGYPARTCRQGARFQRGSGRICIYLYGVIGYYEVTGTI</sequence>
<accession>A0A0X3BPZ6</accession>
<gene>
    <name evidence="1" type="ORF">MMAB1_3049</name>
</gene>
<dbReference type="Proteomes" id="UP000069850">
    <property type="component" value="Chromosome 1"/>
</dbReference>
<dbReference type="AlphaFoldDB" id="A0A0X3BPZ6"/>